<proteinExistence type="predicted"/>
<feature type="signal peptide" evidence="1">
    <location>
        <begin position="1"/>
        <end position="16"/>
    </location>
</feature>
<dbReference type="EMBL" id="JBBJCI010000368">
    <property type="protein sequence ID" value="KAK7232447.1"/>
    <property type="molecule type" value="Genomic_DNA"/>
</dbReference>
<dbReference type="Proteomes" id="UP001363151">
    <property type="component" value="Unassembled WGS sequence"/>
</dbReference>
<feature type="chain" id="PRO_5047128109" description="DUF1995 domain-containing protein" evidence="1">
    <location>
        <begin position="17"/>
        <end position="391"/>
    </location>
</feature>
<evidence type="ECO:0000256" key="1">
    <source>
        <dbReference type="SAM" id="SignalP"/>
    </source>
</evidence>
<keyword evidence="4" id="KW-1185">Reference proteome</keyword>
<organism evidence="3 4">
    <name type="scientific">Aureococcus anophagefferens</name>
    <name type="common">Harmful bloom alga</name>
    <dbReference type="NCBI Taxonomy" id="44056"/>
    <lineage>
        <taxon>Eukaryota</taxon>
        <taxon>Sar</taxon>
        <taxon>Stramenopiles</taxon>
        <taxon>Ochrophyta</taxon>
        <taxon>Pelagophyceae</taxon>
        <taxon>Pelagomonadales</taxon>
        <taxon>Pelagomonadaceae</taxon>
        <taxon>Aureococcus</taxon>
    </lineage>
</organism>
<accession>A0ABR1FKC2</accession>
<dbReference type="Pfam" id="PF09353">
    <property type="entry name" value="DUF1995"/>
    <property type="match status" value="1"/>
</dbReference>
<sequence>MRRLSAIATLVATATALVAPTRTAVRQKKLITRNNDELGLADAWDGALDGVMDALVAGLDAMGVDGAAMGVTDALLLADPALAAGAAAAAAAAMAASRALPLDGLLGAPSFPKIYESWFGDDMAGAMRAGVGAGLRSGLQFMEVRTQPVPNLEEAKFGTPLNERFQIEVARNLGLSDGPSAYVDDEAARKNVRRFDKNYMLVKRDPVSYANVEWARRVAPAFGSKRKIWVLLAEGRVDTSGCAKLPKNFVVKPLESPDVDVQSGDAVIVVAPGVTASWTRGYDIGAAAGAPVVFLNSQLSEKYQLGGPLADVEEVYYLKPVSKGFVYRAWPNPWEVWLDKPDGTQERLKVFSDERPTLGELSQITRSASQSKYGAIFNEKFTNDRSLGARL</sequence>
<dbReference type="InterPro" id="IPR018962">
    <property type="entry name" value="DUF1995"/>
</dbReference>
<evidence type="ECO:0000313" key="3">
    <source>
        <dbReference type="EMBL" id="KAK7232447.1"/>
    </source>
</evidence>
<gene>
    <name evidence="3" type="ORF">SO694_00032211</name>
</gene>
<comment type="caution">
    <text evidence="3">The sequence shown here is derived from an EMBL/GenBank/DDBJ whole genome shotgun (WGS) entry which is preliminary data.</text>
</comment>
<reference evidence="3 4" key="1">
    <citation type="submission" date="2024-03" db="EMBL/GenBank/DDBJ databases">
        <title>Aureococcus anophagefferens CCMP1851 and Kratosvirus quantuckense: Draft genome of a second virus-susceptible host strain in the model system.</title>
        <authorList>
            <person name="Chase E."/>
            <person name="Truchon A.R."/>
            <person name="Schepens W."/>
            <person name="Wilhelm S.W."/>
        </authorList>
    </citation>
    <scope>NUCLEOTIDE SEQUENCE [LARGE SCALE GENOMIC DNA]</scope>
    <source>
        <strain evidence="3 4">CCMP1851</strain>
    </source>
</reference>
<evidence type="ECO:0000259" key="2">
    <source>
        <dbReference type="Pfam" id="PF09353"/>
    </source>
</evidence>
<keyword evidence="1" id="KW-0732">Signal</keyword>
<feature type="domain" description="DUF1995" evidence="2">
    <location>
        <begin position="198"/>
        <end position="362"/>
    </location>
</feature>
<name>A0ABR1FKC2_AURAN</name>
<evidence type="ECO:0000313" key="4">
    <source>
        <dbReference type="Proteomes" id="UP001363151"/>
    </source>
</evidence>
<protein>
    <recommendedName>
        <fullName evidence="2">DUF1995 domain-containing protein</fullName>
    </recommendedName>
</protein>